<gene>
    <name evidence="1" type="ORF">K2173_009530</name>
</gene>
<dbReference type="EMBL" id="JAIWQS010000001">
    <property type="protein sequence ID" value="KAJ8774099.1"/>
    <property type="molecule type" value="Genomic_DNA"/>
</dbReference>
<organism evidence="1 2">
    <name type="scientific">Erythroxylum novogranatense</name>
    <dbReference type="NCBI Taxonomy" id="1862640"/>
    <lineage>
        <taxon>Eukaryota</taxon>
        <taxon>Viridiplantae</taxon>
        <taxon>Streptophyta</taxon>
        <taxon>Embryophyta</taxon>
        <taxon>Tracheophyta</taxon>
        <taxon>Spermatophyta</taxon>
        <taxon>Magnoliopsida</taxon>
        <taxon>eudicotyledons</taxon>
        <taxon>Gunneridae</taxon>
        <taxon>Pentapetalae</taxon>
        <taxon>rosids</taxon>
        <taxon>fabids</taxon>
        <taxon>Malpighiales</taxon>
        <taxon>Erythroxylaceae</taxon>
        <taxon>Erythroxylum</taxon>
    </lineage>
</organism>
<sequence>MTPPNDDRQPRQGPIRLIIPHYVHFFFNPLSTRFISLNPYAEHTTWPSQTTLICRLYETSDHLFATTSHAMHTQLLLPQTTY</sequence>
<dbReference type="AlphaFoldDB" id="A0AAV8U7E5"/>
<reference evidence="1 2" key="1">
    <citation type="submission" date="2021-09" db="EMBL/GenBank/DDBJ databases">
        <title>Genomic insights and catalytic innovation underlie evolution of tropane alkaloids biosynthesis.</title>
        <authorList>
            <person name="Wang Y.-J."/>
            <person name="Tian T."/>
            <person name="Huang J.-P."/>
            <person name="Huang S.-X."/>
        </authorList>
    </citation>
    <scope>NUCLEOTIDE SEQUENCE [LARGE SCALE GENOMIC DNA]</scope>
    <source>
        <strain evidence="1">KIB-2018</strain>
        <tissue evidence="1">Leaf</tissue>
    </source>
</reference>
<name>A0AAV8U7E5_9ROSI</name>
<protein>
    <submittedName>
        <fullName evidence="1">Uncharacterized protein</fullName>
    </submittedName>
</protein>
<keyword evidence="2" id="KW-1185">Reference proteome</keyword>
<proteinExistence type="predicted"/>
<evidence type="ECO:0000313" key="1">
    <source>
        <dbReference type="EMBL" id="KAJ8774099.1"/>
    </source>
</evidence>
<evidence type="ECO:0000313" key="2">
    <source>
        <dbReference type="Proteomes" id="UP001159364"/>
    </source>
</evidence>
<accession>A0AAV8U7E5</accession>
<comment type="caution">
    <text evidence="1">The sequence shown here is derived from an EMBL/GenBank/DDBJ whole genome shotgun (WGS) entry which is preliminary data.</text>
</comment>
<dbReference type="Proteomes" id="UP001159364">
    <property type="component" value="Linkage Group LG01"/>
</dbReference>